<sequence>MQSFVIKNGRVIDPHNGIDEVTDVVIENGRISKIGRFSSSTSSSSVAVTGSDQGPSLDASGCIVTAGLVDCHVHAYQHATPLGINVDRSCLARGVTAVVDAGSSGSGTFSGLRRFIKDQCDTRVYCFLHIAQHGLAAAGCVAPGGGGEIDSLNVVNVQDCVDTIKANRDMVIGVKVRLAVDISDSGKNEQEAYRRALLAAREAGVPLMVHHARSNVLQTGENGALGCPGDLEPGDIYTHCFHGHYGGIVDPATGRVSDACWAAKRRGVLFDVGHGRGAFFWRVAEQCASEGFWPDIISTDLHTQCVEGPSYELTCTMSRMLHLGMELKDIVAAVTSKPAQVIGKLSEIGHLGIGMAADVTVLRIDDISEDLEDVEGAIRSVTKAFTPVAVFREGKQFEILEGRRWPDPEVREKLEGIAASWKLTDANKNATEN</sequence>
<keyword evidence="2" id="KW-1185">Reference proteome</keyword>
<dbReference type="Proteomes" id="UP000694888">
    <property type="component" value="Unplaced"/>
</dbReference>
<dbReference type="InterPro" id="IPR032466">
    <property type="entry name" value="Metal_Hydrolase"/>
</dbReference>
<organism evidence="2 3">
    <name type="scientific">Aplysia californica</name>
    <name type="common">California sea hare</name>
    <dbReference type="NCBI Taxonomy" id="6500"/>
    <lineage>
        <taxon>Eukaryota</taxon>
        <taxon>Metazoa</taxon>
        <taxon>Spiralia</taxon>
        <taxon>Lophotrochozoa</taxon>
        <taxon>Mollusca</taxon>
        <taxon>Gastropoda</taxon>
        <taxon>Heterobranchia</taxon>
        <taxon>Euthyneura</taxon>
        <taxon>Tectipleura</taxon>
        <taxon>Aplysiida</taxon>
        <taxon>Aplysioidea</taxon>
        <taxon>Aplysiidae</taxon>
        <taxon>Aplysia</taxon>
    </lineage>
</organism>
<dbReference type="RefSeq" id="XP_005108111.2">
    <property type="nucleotide sequence ID" value="XM_005108054.3"/>
</dbReference>
<dbReference type="PANTHER" id="PTHR42717">
    <property type="entry name" value="DIHYDROOROTASE-RELATED"/>
    <property type="match status" value="1"/>
</dbReference>
<protein>
    <submittedName>
        <fullName evidence="3">Deacetylase Oant_2987</fullName>
    </submittedName>
</protein>
<name>A0ABM0K3U0_APLCA</name>
<dbReference type="PIRSF" id="PIRSF039004">
    <property type="entry name" value="ADE_EF_0837"/>
    <property type="match status" value="1"/>
</dbReference>
<feature type="domain" description="Amidohydrolase-related" evidence="1">
    <location>
        <begin position="295"/>
        <end position="395"/>
    </location>
</feature>
<gene>
    <name evidence="3" type="primary">LOC101848072</name>
</gene>
<accession>A0ABM0K3U0</accession>
<dbReference type="Gene3D" id="3.20.20.140">
    <property type="entry name" value="Metal-dependent hydrolases"/>
    <property type="match status" value="1"/>
</dbReference>
<evidence type="ECO:0000313" key="2">
    <source>
        <dbReference type="Proteomes" id="UP000694888"/>
    </source>
</evidence>
<dbReference type="InterPro" id="IPR006680">
    <property type="entry name" value="Amidohydro-rel"/>
</dbReference>
<evidence type="ECO:0000313" key="3">
    <source>
        <dbReference type="RefSeq" id="XP_005108111.2"/>
    </source>
</evidence>
<dbReference type="Pfam" id="PF01979">
    <property type="entry name" value="Amidohydro_1"/>
    <property type="match status" value="1"/>
</dbReference>
<dbReference type="PANTHER" id="PTHR42717:SF1">
    <property type="entry name" value="IMIDAZOLONEPROPIONASE AND RELATED AMIDOHYDROLASES"/>
    <property type="match status" value="1"/>
</dbReference>
<dbReference type="GeneID" id="101848072"/>
<dbReference type="SUPFAM" id="SSF51556">
    <property type="entry name" value="Metallo-dependent hydrolases"/>
    <property type="match status" value="1"/>
</dbReference>
<proteinExistence type="predicted"/>
<dbReference type="InterPro" id="IPR011059">
    <property type="entry name" value="Metal-dep_hydrolase_composite"/>
</dbReference>
<evidence type="ECO:0000259" key="1">
    <source>
        <dbReference type="Pfam" id="PF01979"/>
    </source>
</evidence>
<reference evidence="3" key="1">
    <citation type="submission" date="2025-08" db="UniProtKB">
        <authorList>
            <consortium name="RefSeq"/>
        </authorList>
    </citation>
    <scope>IDENTIFICATION</scope>
</reference>
<dbReference type="Gene3D" id="2.30.40.10">
    <property type="entry name" value="Urease, subunit C, domain 1"/>
    <property type="match status" value="1"/>
</dbReference>
<dbReference type="SUPFAM" id="SSF51338">
    <property type="entry name" value="Composite domain of metallo-dependent hydrolases"/>
    <property type="match status" value="1"/>
</dbReference>
<dbReference type="InterPro" id="IPR020043">
    <property type="entry name" value="Deacetylase_Atu3266-like"/>
</dbReference>